<name>A0A0L9U543_PHAAN</name>
<organism evidence="3 4">
    <name type="scientific">Phaseolus angularis</name>
    <name type="common">Azuki bean</name>
    <name type="synonym">Vigna angularis</name>
    <dbReference type="NCBI Taxonomy" id="3914"/>
    <lineage>
        <taxon>Eukaryota</taxon>
        <taxon>Viridiplantae</taxon>
        <taxon>Streptophyta</taxon>
        <taxon>Embryophyta</taxon>
        <taxon>Tracheophyta</taxon>
        <taxon>Spermatophyta</taxon>
        <taxon>Magnoliopsida</taxon>
        <taxon>eudicotyledons</taxon>
        <taxon>Gunneridae</taxon>
        <taxon>Pentapetalae</taxon>
        <taxon>rosids</taxon>
        <taxon>fabids</taxon>
        <taxon>Fabales</taxon>
        <taxon>Fabaceae</taxon>
        <taxon>Papilionoideae</taxon>
        <taxon>50 kb inversion clade</taxon>
        <taxon>NPAAA clade</taxon>
        <taxon>indigoferoid/millettioid clade</taxon>
        <taxon>Phaseoleae</taxon>
        <taxon>Vigna</taxon>
    </lineage>
</organism>
<accession>A0A0L9U543</accession>
<evidence type="ECO:0000256" key="1">
    <source>
        <dbReference type="SAM" id="MobiDB-lite"/>
    </source>
</evidence>
<dbReference type="Proteomes" id="UP000743370">
    <property type="component" value="Unassembled WGS sequence"/>
</dbReference>
<reference evidence="2 5" key="3">
    <citation type="submission" date="2020-05" db="EMBL/GenBank/DDBJ databases">
        <title>Vigna angularis (adzuki bean) Var. LongXiaoDou No. 4 denovo assembly.</title>
        <authorList>
            <person name="Xiang H."/>
        </authorList>
    </citation>
    <scope>NUCLEOTIDE SEQUENCE [LARGE SCALE GENOMIC DNA]</scope>
    <source>
        <tissue evidence="2">Leaf</tissue>
    </source>
</reference>
<sequence>MAPFCNLVMWCSSTVRGQDQMPNVHERLDEIVARSPLKLCQQLGDVAITIEGSRGDFGGCAWCRLPAVKEELSKLEVVKRSSASSTTKEELDKLEEPGRSSTSLDSYEGARQA</sequence>
<evidence type="ECO:0000313" key="3">
    <source>
        <dbReference type="EMBL" id="KOM37797.1"/>
    </source>
</evidence>
<reference evidence="4" key="1">
    <citation type="journal article" date="2015" name="Proc. Natl. Acad. Sci. U.S.A.">
        <title>Genome sequencing of adzuki bean (Vigna angularis) provides insight into high starch and low fat accumulation and domestication.</title>
        <authorList>
            <person name="Yang K."/>
            <person name="Tian Z."/>
            <person name="Chen C."/>
            <person name="Luo L."/>
            <person name="Zhao B."/>
            <person name="Wang Z."/>
            <person name="Yu L."/>
            <person name="Li Y."/>
            <person name="Sun Y."/>
            <person name="Li W."/>
            <person name="Chen Y."/>
            <person name="Li Y."/>
            <person name="Zhang Y."/>
            <person name="Ai D."/>
            <person name="Zhao J."/>
            <person name="Shang C."/>
            <person name="Ma Y."/>
            <person name="Wu B."/>
            <person name="Wang M."/>
            <person name="Gao L."/>
            <person name="Sun D."/>
            <person name="Zhang P."/>
            <person name="Guo F."/>
            <person name="Wang W."/>
            <person name="Li Y."/>
            <person name="Wang J."/>
            <person name="Varshney R.K."/>
            <person name="Wang J."/>
            <person name="Ling H.Q."/>
            <person name="Wan P."/>
        </authorList>
    </citation>
    <scope>NUCLEOTIDE SEQUENCE</scope>
    <source>
        <strain evidence="4">cv. Jingnong 6</strain>
    </source>
</reference>
<dbReference type="Proteomes" id="UP000053144">
    <property type="component" value="Chromosome 3"/>
</dbReference>
<feature type="compositionally biased region" description="Basic and acidic residues" evidence="1">
    <location>
        <begin position="87"/>
        <end position="98"/>
    </location>
</feature>
<evidence type="ECO:0000313" key="5">
    <source>
        <dbReference type="Proteomes" id="UP000743370"/>
    </source>
</evidence>
<proteinExistence type="predicted"/>
<dbReference type="EMBL" id="JABFOF010000002">
    <property type="protein sequence ID" value="KAG2404785.1"/>
    <property type="molecule type" value="Genomic_DNA"/>
</dbReference>
<dbReference type="EMBL" id="CM003373">
    <property type="protein sequence ID" value="KOM37797.1"/>
    <property type="molecule type" value="Genomic_DNA"/>
</dbReference>
<feature type="region of interest" description="Disordered" evidence="1">
    <location>
        <begin position="79"/>
        <end position="113"/>
    </location>
</feature>
<dbReference type="Gramene" id="KOM37797">
    <property type="protein sequence ID" value="KOM37797"/>
    <property type="gene ID" value="LR48_Vigan03g117900"/>
</dbReference>
<reference evidence="3" key="2">
    <citation type="submission" date="2015-02" db="EMBL/GenBank/DDBJ databases">
        <authorList>
            <person name="Chooi Y.-H."/>
        </authorList>
    </citation>
    <scope>NUCLEOTIDE SEQUENCE</scope>
    <source>
        <tissue evidence="3">Seedling</tissue>
    </source>
</reference>
<protein>
    <submittedName>
        <fullName evidence="3">Uncharacterized protein</fullName>
    </submittedName>
</protein>
<evidence type="ECO:0000313" key="4">
    <source>
        <dbReference type="Proteomes" id="UP000053144"/>
    </source>
</evidence>
<evidence type="ECO:0000313" key="2">
    <source>
        <dbReference type="EMBL" id="KAG2404785.1"/>
    </source>
</evidence>
<dbReference type="AlphaFoldDB" id="A0A0L9U543"/>
<gene>
    <name evidence="2" type="ORF">HKW66_Vig0244320</name>
    <name evidence="3" type="ORF">LR48_Vigan03g117900</name>
</gene>